<dbReference type="EMBL" id="JANPWZ010000062">
    <property type="protein sequence ID" value="KAJ3579753.1"/>
    <property type="molecule type" value="Genomic_DNA"/>
</dbReference>
<gene>
    <name evidence="9" type="ORF">NPX13_g814</name>
</gene>
<feature type="domain" description="YrdC-like" evidence="8">
    <location>
        <begin position="16"/>
        <end position="217"/>
    </location>
</feature>
<protein>
    <recommendedName>
        <fullName evidence="4">Threonylcarbamoyl-AMP synthase</fullName>
        <ecNumber evidence="3">2.7.7.87</ecNumber>
    </recommendedName>
</protein>
<dbReference type="PROSITE" id="PS51163">
    <property type="entry name" value="YRDC"/>
    <property type="match status" value="1"/>
</dbReference>
<dbReference type="AlphaFoldDB" id="A0A9W8NM57"/>
<keyword evidence="10" id="KW-1185">Reference proteome</keyword>
<dbReference type="InterPro" id="IPR017945">
    <property type="entry name" value="DHBP_synth_RibB-like_a/b_dom"/>
</dbReference>
<evidence type="ECO:0000256" key="2">
    <source>
        <dbReference type="ARBA" id="ARBA00007663"/>
    </source>
</evidence>
<sequence length="258" mass="29050">MAPRIIPAPGVLPNYKRDAQEAFEVLKAGGVIIIPTDFGYGLMSASNEAIERSFKAKNRVEGHTLGAIGTFNTFKKLCTLPDEKFEMIRVLNQDMDQAFNVVAPLQTAPEDHPLLKHLDPENLKRVTKDKTIGINIGESPFMRELGRLNDEAGQLMVGSSANLTGTGQKLRVQDLEEQVYESADLLVDYGLQRYHRYQRSGTIIDVESMRILRIGAGYEIFRERVKQWWGYDLIPDPVNKTDHVGVGHSVKTEYAQKY</sequence>
<comment type="caution">
    <text evidence="9">The sequence shown here is derived from an EMBL/GenBank/DDBJ whole genome shotgun (WGS) entry which is preliminary data.</text>
</comment>
<keyword evidence="6" id="KW-0808">Transferase</keyword>
<proteinExistence type="inferred from homology"/>
<dbReference type="GO" id="GO:0005737">
    <property type="term" value="C:cytoplasm"/>
    <property type="evidence" value="ECO:0007669"/>
    <property type="project" value="UniProtKB-SubCell"/>
</dbReference>
<name>A0A9W8NM57_9PEZI</name>
<dbReference type="VEuPathDB" id="FungiDB:F4678DRAFT_436264"/>
<evidence type="ECO:0000256" key="3">
    <source>
        <dbReference type="ARBA" id="ARBA00012584"/>
    </source>
</evidence>
<evidence type="ECO:0000256" key="7">
    <source>
        <dbReference type="ARBA" id="ARBA00048366"/>
    </source>
</evidence>
<reference evidence="9" key="1">
    <citation type="submission" date="2022-07" db="EMBL/GenBank/DDBJ databases">
        <title>Genome Sequence of Xylaria arbuscula.</title>
        <authorList>
            <person name="Buettner E."/>
        </authorList>
    </citation>
    <scope>NUCLEOTIDE SEQUENCE</scope>
    <source>
        <strain evidence="9">VT107</strain>
    </source>
</reference>
<dbReference type="GO" id="GO:0006450">
    <property type="term" value="P:regulation of translational fidelity"/>
    <property type="evidence" value="ECO:0007669"/>
    <property type="project" value="TreeGrafter"/>
</dbReference>
<dbReference type="InterPro" id="IPR006070">
    <property type="entry name" value="Sua5-like_dom"/>
</dbReference>
<dbReference type="Gene3D" id="3.90.870.10">
    <property type="entry name" value="DHBP synthase"/>
    <property type="match status" value="1"/>
</dbReference>
<dbReference type="PANTHER" id="PTHR17490:SF10">
    <property type="entry name" value="THREONYLCARBAMOYL-AMP SYNTHASE"/>
    <property type="match status" value="1"/>
</dbReference>
<dbReference type="Proteomes" id="UP001148614">
    <property type="component" value="Unassembled WGS sequence"/>
</dbReference>
<evidence type="ECO:0000256" key="1">
    <source>
        <dbReference type="ARBA" id="ARBA00004496"/>
    </source>
</evidence>
<dbReference type="EC" id="2.7.7.87" evidence="3"/>
<dbReference type="GO" id="GO:0000049">
    <property type="term" value="F:tRNA binding"/>
    <property type="evidence" value="ECO:0007669"/>
    <property type="project" value="TreeGrafter"/>
</dbReference>
<evidence type="ECO:0000256" key="6">
    <source>
        <dbReference type="ARBA" id="ARBA00022679"/>
    </source>
</evidence>
<dbReference type="GO" id="GO:0003725">
    <property type="term" value="F:double-stranded RNA binding"/>
    <property type="evidence" value="ECO:0007669"/>
    <property type="project" value="InterPro"/>
</dbReference>
<dbReference type="PANTHER" id="PTHR17490">
    <property type="entry name" value="SUA5"/>
    <property type="match status" value="1"/>
</dbReference>
<dbReference type="OrthoDB" id="4664297at2759"/>
<dbReference type="InterPro" id="IPR050156">
    <property type="entry name" value="TC-AMP_synthase_SUA5"/>
</dbReference>
<organism evidence="9 10">
    <name type="scientific">Xylaria arbuscula</name>
    <dbReference type="NCBI Taxonomy" id="114810"/>
    <lineage>
        <taxon>Eukaryota</taxon>
        <taxon>Fungi</taxon>
        <taxon>Dikarya</taxon>
        <taxon>Ascomycota</taxon>
        <taxon>Pezizomycotina</taxon>
        <taxon>Sordariomycetes</taxon>
        <taxon>Xylariomycetidae</taxon>
        <taxon>Xylariales</taxon>
        <taxon>Xylariaceae</taxon>
        <taxon>Xylaria</taxon>
    </lineage>
</organism>
<dbReference type="GO" id="GO:0061710">
    <property type="term" value="F:L-threonylcarbamoyladenylate synthase"/>
    <property type="evidence" value="ECO:0007669"/>
    <property type="project" value="UniProtKB-EC"/>
</dbReference>
<accession>A0A9W8NM57</accession>
<dbReference type="SUPFAM" id="SSF55821">
    <property type="entry name" value="YrdC/RibB"/>
    <property type="match status" value="1"/>
</dbReference>
<comment type="catalytic activity">
    <reaction evidence="7">
        <text>L-threonine + hydrogencarbonate + ATP = L-threonylcarbamoyladenylate + diphosphate + H2O</text>
        <dbReference type="Rhea" id="RHEA:36407"/>
        <dbReference type="ChEBI" id="CHEBI:15377"/>
        <dbReference type="ChEBI" id="CHEBI:17544"/>
        <dbReference type="ChEBI" id="CHEBI:30616"/>
        <dbReference type="ChEBI" id="CHEBI:33019"/>
        <dbReference type="ChEBI" id="CHEBI:57926"/>
        <dbReference type="ChEBI" id="CHEBI:73682"/>
        <dbReference type="EC" id="2.7.7.87"/>
    </reaction>
</comment>
<comment type="similarity">
    <text evidence="2">Belongs to the SUA5 family.</text>
</comment>
<comment type="subcellular location">
    <subcellularLocation>
        <location evidence="1">Cytoplasm</location>
    </subcellularLocation>
</comment>
<evidence type="ECO:0000256" key="4">
    <source>
        <dbReference type="ARBA" id="ARBA00015492"/>
    </source>
</evidence>
<evidence type="ECO:0000259" key="8">
    <source>
        <dbReference type="PROSITE" id="PS51163"/>
    </source>
</evidence>
<dbReference type="Pfam" id="PF01300">
    <property type="entry name" value="Sua5_yciO_yrdC"/>
    <property type="match status" value="1"/>
</dbReference>
<evidence type="ECO:0000256" key="5">
    <source>
        <dbReference type="ARBA" id="ARBA00022490"/>
    </source>
</evidence>
<keyword evidence="5" id="KW-0963">Cytoplasm</keyword>
<evidence type="ECO:0000313" key="10">
    <source>
        <dbReference type="Proteomes" id="UP001148614"/>
    </source>
</evidence>
<evidence type="ECO:0000313" key="9">
    <source>
        <dbReference type="EMBL" id="KAJ3579753.1"/>
    </source>
</evidence>